<evidence type="ECO:0000313" key="1">
    <source>
        <dbReference type="EMBL" id="JAH69276.1"/>
    </source>
</evidence>
<sequence>MTRFSIAR</sequence>
<name>A0A0E9UU58_ANGAN</name>
<dbReference type="EMBL" id="GBXM01039301">
    <property type="protein sequence ID" value="JAH69276.1"/>
    <property type="molecule type" value="Transcribed_RNA"/>
</dbReference>
<reference evidence="1" key="1">
    <citation type="submission" date="2014-11" db="EMBL/GenBank/DDBJ databases">
        <authorList>
            <person name="Amaro Gonzalez C."/>
        </authorList>
    </citation>
    <scope>NUCLEOTIDE SEQUENCE</scope>
</reference>
<accession>A0A0E9UU58</accession>
<protein>
    <submittedName>
        <fullName evidence="1">Uncharacterized protein</fullName>
    </submittedName>
</protein>
<organism evidence="1">
    <name type="scientific">Anguilla anguilla</name>
    <name type="common">European freshwater eel</name>
    <name type="synonym">Muraena anguilla</name>
    <dbReference type="NCBI Taxonomy" id="7936"/>
    <lineage>
        <taxon>Eukaryota</taxon>
        <taxon>Metazoa</taxon>
        <taxon>Chordata</taxon>
        <taxon>Craniata</taxon>
        <taxon>Vertebrata</taxon>
        <taxon>Euteleostomi</taxon>
        <taxon>Actinopterygii</taxon>
        <taxon>Neopterygii</taxon>
        <taxon>Teleostei</taxon>
        <taxon>Anguilliformes</taxon>
        <taxon>Anguillidae</taxon>
        <taxon>Anguilla</taxon>
    </lineage>
</organism>
<reference evidence="1" key="2">
    <citation type="journal article" date="2015" name="Fish Shellfish Immunol.">
        <title>Early steps in the European eel (Anguilla anguilla)-Vibrio vulnificus interaction in the gills: Role of the RtxA13 toxin.</title>
        <authorList>
            <person name="Callol A."/>
            <person name="Pajuelo D."/>
            <person name="Ebbesson L."/>
            <person name="Teles M."/>
            <person name="MacKenzie S."/>
            <person name="Amaro C."/>
        </authorList>
    </citation>
    <scope>NUCLEOTIDE SEQUENCE</scope>
</reference>
<proteinExistence type="predicted"/>